<dbReference type="EMBL" id="CP136600">
    <property type="protein sequence ID" value="WOH35748.1"/>
    <property type="molecule type" value="Genomic_DNA"/>
</dbReference>
<name>A0ABZ0GIX5_9GAMM</name>
<dbReference type="InterPro" id="IPR035986">
    <property type="entry name" value="PKD_dom_sf"/>
</dbReference>
<evidence type="ECO:0000259" key="2">
    <source>
        <dbReference type="SMART" id="SM00089"/>
    </source>
</evidence>
<dbReference type="PROSITE" id="PS51257">
    <property type="entry name" value="PROKAR_LIPOPROTEIN"/>
    <property type="match status" value="1"/>
</dbReference>
<proteinExistence type="predicted"/>
<organism evidence="3 4">
    <name type="scientific">Thalassotalea fonticola</name>
    <dbReference type="NCBI Taxonomy" id="3065649"/>
    <lineage>
        <taxon>Bacteria</taxon>
        <taxon>Pseudomonadati</taxon>
        <taxon>Pseudomonadota</taxon>
        <taxon>Gammaproteobacteria</taxon>
        <taxon>Alteromonadales</taxon>
        <taxon>Colwelliaceae</taxon>
        <taxon>Thalassotalea</taxon>
    </lineage>
</organism>
<evidence type="ECO:0000256" key="1">
    <source>
        <dbReference type="SAM" id="SignalP"/>
    </source>
</evidence>
<dbReference type="InterPro" id="IPR013783">
    <property type="entry name" value="Ig-like_fold"/>
</dbReference>
<dbReference type="Gene3D" id="2.60.40.10">
    <property type="entry name" value="Immunoglobulins"/>
    <property type="match status" value="3"/>
</dbReference>
<dbReference type="InterPro" id="IPR029865">
    <property type="entry name" value="KIAA0319-like"/>
</dbReference>
<keyword evidence="4" id="KW-1185">Reference proteome</keyword>
<dbReference type="PANTHER" id="PTHR46182:SF2">
    <property type="entry name" value="FI19480P1"/>
    <property type="match status" value="1"/>
</dbReference>
<gene>
    <name evidence="3" type="ORF">RI844_10170</name>
</gene>
<feature type="domain" description="PKD/Chitinase" evidence="2">
    <location>
        <begin position="216"/>
        <end position="301"/>
    </location>
</feature>
<dbReference type="SMART" id="SM00089">
    <property type="entry name" value="PKD"/>
    <property type="match status" value="3"/>
</dbReference>
<feature type="chain" id="PRO_5046330939" description="PKD/Chitinase domain-containing protein" evidence="1">
    <location>
        <begin position="22"/>
        <end position="569"/>
    </location>
</feature>
<dbReference type="Proteomes" id="UP001301442">
    <property type="component" value="Chromosome"/>
</dbReference>
<dbReference type="Pfam" id="PF22352">
    <property type="entry name" value="K319L-like_PKD"/>
    <property type="match status" value="3"/>
</dbReference>
<protein>
    <recommendedName>
        <fullName evidence="2">PKD/Chitinase domain-containing protein</fullName>
    </recommendedName>
</protein>
<sequence>MKNIVKPVMAIALCSSLVACGGSSGKGTPAETPNQAPIVSAGEDQSITLPDGTIHLAATVTDDNSFTVLWTQESGPTSISFSTQSATDTNVVFSKSGTYTLKLTADDGDFTVSDDVVITVNSNQAPVVMAGIDQSIAFPNNTVNLAATVNDDGNYSALWTKVSGPGNVIFSNAFSDTTSAEFSDNGAYTLRLTVDDGEFIVNDDVEITVNSNQAPVVIAGIDQSISFPNNIVNLAATVNYDGSYTTLWTKASGSGSVIFTNEFSENTSAEFSQSGIYTLRLTVDDGEFVVSDDVVITVESDFDSFGISKLYKTATGFIDWESTAWDNGFARTIYGRDYSDTTGWSQKRGDDVLEIDGNGIMEMGGGNQPRIYINPYSGSEEVNPDQFFKNIEATVYYKRIGTDGATNGGLVIGLRSGPNGHSDSGDYCDATTYYARFRHDGDWDFYKELKHADGARANVASLFPGNLPSEQWIGMKFIAYNINNDSNVKLEVYIDKTSNGDVTNGGEWTLVGEMIDDGSWSVPEDVSSCTYSDNHIITTGGGTVLIRNTGVLSAEYKYFSVREIDANIN</sequence>
<dbReference type="InterPro" id="IPR022409">
    <property type="entry name" value="PKD/Chitinase_dom"/>
</dbReference>
<reference evidence="3 4" key="1">
    <citation type="submission" date="2023-09" db="EMBL/GenBank/DDBJ databases">
        <authorList>
            <person name="Qi X."/>
        </authorList>
    </citation>
    <scope>NUCLEOTIDE SEQUENCE [LARGE SCALE GENOMIC DNA]</scope>
    <source>
        <strain evidence="3 4">S1-1</strain>
    </source>
</reference>
<feature type="domain" description="PKD/Chitinase" evidence="2">
    <location>
        <begin position="42"/>
        <end position="123"/>
    </location>
</feature>
<evidence type="ECO:0000313" key="4">
    <source>
        <dbReference type="Proteomes" id="UP001301442"/>
    </source>
</evidence>
<dbReference type="PANTHER" id="PTHR46182">
    <property type="entry name" value="FI19480P1"/>
    <property type="match status" value="1"/>
</dbReference>
<feature type="signal peptide" evidence="1">
    <location>
        <begin position="1"/>
        <end position="21"/>
    </location>
</feature>
<dbReference type="SUPFAM" id="SSF49299">
    <property type="entry name" value="PKD domain"/>
    <property type="match status" value="3"/>
</dbReference>
<dbReference type="RefSeq" id="WP_348394564.1">
    <property type="nucleotide sequence ID" value="NZ_CP136600.1"/>
</dbReference>
<keyword evidence="1" id="KW-0732">Signal</keyword>
<evidence type="ECO:0000313" key="3">
    <source>
        <dbReference type="EMBL" id="WOH35748.1"/>
    </source>
</evidence>
<feature type="domain" description="PKD/Chitinase" evidence="2">
    <location>
        <begin position="127"/>
        <end position="212"/>
    </location>
</feature>
<accession>A0ABZ0GIX5</accession>